<geneLocation type="plasmid" evidence="3 4">
    <name>AbAZ39_p1</name>
</geneLocation>
<accession>A0A060DIT4</accession>
<dbReference type="InterPro" id="IPR036388">
    <property type="entry name" value="WH-like_DNA-bd_sf"/>
</dbReference>
<evidence type="ECO:0000256" key="1">
    <source>
        <dbReference type="SAM" id="Phobius"/>
    </source>
</evidence>
<dbReference type="Pfam" id="PF06791">
    <property type="entry name" value="TMP_2"/>
    <property type="match status" value="1"/>
</dbReference>
<evidence type="ECO:0000259" key="2">
    <source>
        <dbReference type="Pfam" id="PF06791"/>
    </source>
</evidence>
<proteinExistence type="predicted"/>
<protein>
    <recommendedName>
        <fullName evidence="2">Bacteriophage tail tape measure N-terminal domain-containing protein</fullName>
    </recommendedName>
</protein>
<evidence type="ECO:0000313" key="4">
    <source>
        <dbReference type="Proteomes" id="UP000027186"/>
    </source>
</evidence>
<dbReference type="EMBL" id="CP007794">
    <property type="protein sequence ID" value="AIB13996.1"/>
    <property type="molecule type" value="Genomic_DNA"/>
</dbReference>
<feature type="domain" description="Bacteriophage tail tape measure N-terminal" evidence="2">
    <location>
        <begin position="31"/>
        <end position="204"/>
    </location>
</feature>
<dbReference type="AlphaFoldDB" id="A0A060DIT4"/>
<dbReference type="Gene3D" id="1.10.10.10">
    <property type="entry name" value="Winged helix-like DNA-binding domain superfamily/Winged helix DNA-binding domain"/>
    <property type="match status" value="1"/>
</dbReference>
<evidence type="ECO:0000313" key="3">
    <source>
        <dbReference type="EMBL" id="AIB13996.1"/>
    </source>
</evidence>
<gene>
    <name evidence="3" type="ORF">ABAZ39_18875</name>
</gene>
<sequence>MSDIRIAELTAERHAELSRRLQDSGTASTVAAAGAGRMKGAMGNLGLQLQDVAVQAQMGTSAFVMLAQQGPQIASAFGPAGIAIGTVVAIASVAAGALFALFALSDETKKSAKEIDTFGDVLGIFEGRARESGAAIDTLTDSYRALGGELRALSKLALQADIATLTEKRAKDQKSAWDAIRNATMSGAQDVPAALGALQQLGQDKDLAAFMGKLQALNAPGAVKLMRDEDVRALLETRLQYAAHIGVSNPTLTRWVKRGMPVRDDGLLDVEAVEIWRKANESRLLAERVKG</sequence>
<reference evidence="3 4" key="1">
    <citation type="journal article" date="2014" name="Genome Announc.">
        <title>Complete Genome Sequence of the Model Rhizosphere Strain Azospirillum brasilense Az39, Successfully Applied in Agriculture.</title>
        <authorList>
            <person name="Rivera D."/>
            <person name="Revale S."/>
            <person name="Molina R."/>
            <person name="Gualpa J."/>
            <person name="Puente M."/>
            <person name="Maroniche G."/>
            <person name="Paris G."/>
            <person name="Baker D."/>
            <person name="Clavijo B."/>
            <person name="McLay K."/>
            <person name="Spaepen S."/>
            <person name="Perticari A."/>
            <person name="Vazquez M."/>
            <person name="Wisniewski-Dye F."/>
            <person name="Watkins C."/>
            <person name="Martinez-Abarca F."/>
            <person name="Vanderleyden J."/>
            <person name="Cassan F."/>
        </authorList>
    </citation>
    <scope>NUCLEOTIDE SEQUENCE [LARGE SCALE GENOMIC DNA]</scope>
    <source>
        <strain evidence="3 4">Az39</strain>
        <plasmid evidence="3">AbAZ39_p1</plasmid>
    </source>
</reference>
<keyword evidence="1" id="KW-0472">Membrane</keyword>
<feature type="transmembrane region" description="Helical" evidence="1">
    <location>
        <begin position="80"/>
        <end position="104"/>
    </location>
</feature>
<dbReference type="InterPro" id="IPR009628">
    <property type="entry name" value="Phage_tape_measure_N"/>
</dbReference>
<keyword evidence="3" id="KW-0614">Plasmid</keyword>
<dbReference type="RefSeq" id="WP_040134309.1">
    <property type="nucleotide sequence ID" value="NZ_CP007794.1"/>
</dbReference>
<keyword evidence="1" id="KW-0812">Transmembrane</keyword>
<organism evidence="3 4">
    <name type="scientific">Azospirillum argentinense</name>
    <dbReference type="NCBI Taxonomy" id="2970906"/>
    <lineage>
        <taxon>Bacteria</taxon>
        <taxon>Pseudomonadati</taxon>
        <taxon>Pseudomonadota</taxon>
        <taxon>Alphaproteobacteria</taxon>
        <taxon>Rhodospirillales</taxon>
        <taxon>Azospirillaceae</taxon>
        <taxon>Azospirillum</taxon>
    </lineage>
</organism>
<keyword evidence="1" id="KW-1133">Transmembrane helix</keyword>
<dbReference type="KEGG" id="abq:ABAZ39_18875"/>
<name>A0A060DIT4_9PROT</name>
<dbReference type="Proteomes" id="UP000027186">
    <property type="component" value="Plasmid AbAZ39_p1"/>
</dbReference>